<comment type="caution">
    <text evidence="2">The sequence shown here is derived from an EMBL/GenBank/DDBJ whole genome shotgun (WGS) entry which is preliminary data.</text>
</comment>
<gene>
    <name evidence="2" type="ORF">PR001_g19386</name>
</gene>
<feature type="region of interest" description="Disordered" evidence="1">
    <location>
        <begin position="29"/>
        <end position="84"/>
    </location>
</feature>
<name>A0A6A3JSJ8_9STRA</name>
<reference evidence="2 3" key="1">
    <citation type="submission" date="2018-09" db="EMBL/GenBank/DDBJ databases">
        <title>Genomic investigation of the strawberry pathogen Phytophthora fragariae indicates pathogenicity is determined by transcriptional variation in three key races.</title>
        <authorList>
            <person name="Adams T.M."/>
            <person name="Armitage A.D."/>
            <person name="Sobczyk M.K."/>
            <person name="Bates H.J."/>
            <person name="Dunwell J.M."/>
            <person name="Nellist C.F."/>
            <person name="Harrison R.J."/>
        </authorList>
    </citation>
    <scope>NUCLEOTIDE SEQUENCE [LARGE SCALE GENOMIC DNA]</scope>
    <source>
        <strain evidence="2 3">SCRP249</strain>
    </source>
</reference>
<dbReference type="AlphaFoldDB" id="A0A6A3JSJ8"/>
<proteinExistence type="predicted"/>
<organism evidence="2 3">
    <name type="scientific">Phytophthora rubi</name>
    <dbReference type="NCBI Taxonomy" id="129364"/>
    <lineage>
        <taxon>Eukaryota</taxon>
        <taxon>Sar</taxon>
        <taxon>Stramenopiles</taxon>
        <taxon>Oomycota</taxon>
        <taxon>Peronosporomycetes</taxon>
        <taxon>Peronosporales</taxon>
        <taxon>Peronosporaceae</taxon>
        <taxon>Phytophthora</taxon>
    </lineage>
</organism>
<feature type="compositionally biased region" description="Polar residues" evidence="1">
    <location>
        <begin position="51"/>
        <end position="62"/>
    </location>
</feature>
<sequence length="146" mass="16094">MTKFTTRSQHNTNMLSSDAGSLRFPRTVCCSRSSSPTPRSSLLQAKLTGESRASPSVHSPTRQARGSSATRTPTTAPSTLAELQTSSEVDPFRAMTDLLYVNVMGMAFDSDGERILYSIELDDFPQLELSHGLVRIHLFMARKLIE</sequence>
<feature type="compositionally biased region" description="Low complexity" evidence="1">
    <location>
        <begin position="29"/>
        <end position="41"/>
    </location>
</feature>
<protein>
    <submittedName>
        <fullName evidence="2">Uncharacterized protein</fullName>
    </submittedName>
</protein>
<accession>A0A6A3JSJ8</accession>
<evidence type="ECO:0000313" key="3">
    <source>
        <dbReference type="Proteomes" id="UP000429607"/>
    </source>
</evidence>
<evidence type="ECO:0000256" key="1">
    <source>
        <dbReference type="SAM" id="MobiDB-lite"/>
    </source>
</evidence>
<evidence type="ECO:0000313" key="2">
    <source>
        <dbReference type="EMBL" id="KAE8998220.1"/>
    </source>
</evidence>
<dbReference type="EMBL" id="QXFV01001794">
    <property type="protein sequence ID" value="KAE8998220.1"/>
    <property type="molecule type" value="Genomic_DNA"/>
</dbReference>
<dbReference type="Proteomes" id="UP000429607">
    <property type="component" value="Unassembled WGS sequence"/>
</dbReference>
<feature type="compositionally biased region" description="Low complexity" evidence="1">
    <location>
        <begin position="64"/>
        <end position="79"/>
    </location>
</feature>